<reference evidence="1" key="1">
    <citation type="submission" date="2020-05" db="UniProtKB">
        <authorList>
            <consortium name="EnsemblMetazoa"/>
        </authorList>
    </citation>
    <scope>IDENTIFICATION</scope>
    <source>
        <strain evidence="1">Yale</strain>
    </source>
</reference>
<accession>A0A1B0FLN0</accession>
<organism evidence="1 2">
    <name type="scientific">Glossina morsitans morsitans</name>
    <name type="common">Savannah tsetse fly</name>
    <dbReference type="NCBI Taxonomy" id="37546"/>
    <lineage>
        <taxon>Eukaryota</taxon>
        <taxon>Metazoa</taxon>
        <taxon>Ecdysozoa</taxon>
        <taxon>Arthropoda</taxon>
        <taxon>Hexapoda</taxon>
        <taxon>Insecta</taxon>
        <taxon>Pterygota</taxon>
        <taxon>Neoptera</taxon>
        <taxon>Endopterygota</taxon>
        <taxon>Diptera</taxon>
        <taxon>Brachycera</taxon>
        <taxon>Muscomorpha</taxon>
        <taxon>Hippoboscoidea</taxon>
        <taxon>Glossinidae</taxon>
        <taxon>Glossina</taxon>
    </lineage>
</organism>
<proteinExistence type="predicted"/>
<evidence type="ECO:0000313" key="1">
    <source>
        <dbReference type="EnsemblMetazoa" id="GMOY004769-PA"/>
    </source>
</evidence>
<dbReference type="VEuPathDB" id="VectorBase:GMOY004769"/>
<dbReference type="AlphaFoldDB" id="A0A1B0FLN0"/>
<evidence type="ECO:0000313" key="2">
    <source>
        <dbReference type="Proteomes" id="UP000092444"/>
    </source>
</evidence>
<keyword evidence="2" id="KW-1185">Reference proteome</keyword>
<name>A0A1B0FLN0_GLOMM</name>
<protein>
    <submittedName>
        <fullName evidence="1">Uncharacterized protein</fullName>
    </submittedName>
</protein>
<dbReference type="EnsemblMetazoa" id="GMOY004769-RA">
    <property type="protein sequence ID" value="GMOY004769-PA"/>
    <property type="gene ID" value="GMOY004769"/>
</dbReference>
<dbReference type="EMBL" id="CCAG010001343">
    <property type="status" value="NOT_ANNOTATED_CDS"/>
    <property type="molecule type" value="Genomic_DNA"/>
</dbReference>
<dbReference type="Proteomes" id="UP000092444">
    <property type="component" value="Unassembled WGS sequence"/>
</dbReference>
<sequence length="59" mass="7063">MHSKTTWKRYDYSHNLELRVFIIIGREYTKTGLCESIGSYPITCNAVKLYLRRLYQNFA</sequence>